<feature type="compositionally biased region" description="Basic residues" evidence="1">
    <location>
        <begin position="1"/>
        <end position="11"/>
    </location>
</feature>
<protein>
    <submittedName>
        <fullName evidence="2">Uncharacterized protein</fullName>
    </submittedName>
</protein>
<organism evidence="2 3">
    <name type="scientific">Streptomyces qinglanensis</name>
    <dbReference type="NCBI Taxonomy" id="943816"/>
    <lineage>
        <taxon>Bacteria</taxon>
        <taxon>Bacillati</taxon>
        <taxon>Actinomycetota</taxon>
        <taxon>Actinomycetes</taxon>
        <taxon>Kitasatosporales</taxon>
        <taxon>Streptomycetaceae</taxon>
        <taxon>Streptomyces</taxon>
    </lineage>
</organism>
<evidence type="ECO:0000313" key="3">
    <source>
        <dbReference type="Proteomes" id="UP000175829"/>
    </source>
</evidence>
<evidence type="ECO:0000256" key="1">
    <source>
        <dbReference type="SAM" id="MobiDB-lite"/>
    </source>
</evidence>
<comment type="caution">
    <text evidence="2">The sequence shown here is derived from an EMBL/GenBank/DDBJ whole genome shotgun (WGS) entry which is preliminary data.</text>
</comment>
<feature type="region of interest" description="Disordered" evidence="1">
    <location>
        <begin position="1"/>
        <end position="25"/>
    </location>
</feature>
<feature type="compositionally biased region" description="Polar residues" evidence="1">
    <location>
        <begin position="58"/>
        <end position="72"/>
    </location>
</feature>
<sequence>MPRPALRRARPPARAASRSRPSATVATRAAWAAGHAWLPMPRKSAAAAKAQTCPAGAASSTVTPSTRTSIDAATTVLRAPRSSHRPTAGMHASPTTAPSVMAMPVAGAESLSTDTP</sequence>
<dbReference type="EMBL" id="LJGV01000022">
    <property type="protein sequence ID" value="OEU99357.1"/>
    <property type="molecule type" value="Genomic_DNA"/>
</dbReference>
<name>A0A1E7K605_9ACTN</name>
<proteinExistence type="predicted"/>
<evidence type="ECO:0000313" key="2">
    <source>
        <dbReference type="EMBL" id="OEU99357.1"/>
    </source>
</evidence>
<reference evidence="2 3" key="1">
    <citation type="journal article" date="2016" name="Front. Microbiol.">
        <title>Comparative Genomics Analysis of Streptomyces Species Reveals Their Adaptation to the Marine Environment and Their Diversity at the Genomic Level.</title>
        <authorList>
            <person name="Tian X."/>
            <person name="Zhang Z."/>
            <person name="Yang T."/>
            <person name="Chen M."/>
            <person name="Li J."/>
            <person name="Chen F."/>
            <person name="Yang J."/>
            <person name="Li W."/>
            <person name="Zhang B."/>
            <person name="Zhang Z."/>
            <person name="Wu J."/>
            <person name="Zhang C."/>
            <person name="Long L."/>
            <person name="Xiao J."/>
        </authorList>
    </citation>
    <scope>NUCLEOTIDE SEQUENCE [LARGE SCALE GENOMIC DNA]</scope>
    <source>
        <strain evidence="2 3">SCSIO M10379</strain>
    </source>
</reference>
<dbReference type="Proteomes" id="UP000175829">
    <property type="component" value="Unassembled WGS sequence"/>
</dbReference>
<accession>A0A1E7K605</accession>
<gene>
    <name evidence="2" type="ORF">AN217_17780</name>
</gene>
<dbReference type="AlphaFoldDB" id="A0A1E7K605"/>
<feature type="compositionally biased region" description="Low complexity" evidence="1">
    <location>
        <begin position="12"/>
        <end position="25"/>
    </location>
</feature>
<feature type="region of interest" description="Disordered" evidence="1">
    <location>
        <begin position="42"/>
        <end position="102"/>
    </location>
</feature>